<feature type="domain" description="RES" evidence="1">
    <location>
        <begin position="43"/>
        <end position="188"/>
    </location>
</feature>
<dbReference type="Pfam" id="PF08808">
    <property type="entry name" value="RES"/>
    <property type="match status" value="1"/>
</dbReference>
<reference evidence="2" key="1">
    <citation type="submission" date="2019-12" db="EMBL/GenBank/DDBJ databases">
        <title>Comparative genomics gives insights into the taxonomy of the Azoarcus-Aromatoleum group and reveals separate origins of nif in the plant-associated Azoarcus and non-plant-associated Aromatoleum sub-groups.</title>
        <authorList>
            <person name="Lafos M."/>
            <person name="Maluk M."/>
            <person name="Batista M."/>
            <person name="Junghare M."/>
            <person name="Carmona M."/>
            <person name="Faoro H."/>
            <person name="Cruz L.M."/>
            <person name="Battistoni F."/>
            <person name="De Souza E."/>
            <person name="Pedrosa F."/>
            <person name="Chen W.-M."/>
            <person name="Poole P.S."/>
            <person name="Dixon R.A."/>
            <person name="James E.K."/>
        </authorList>
    </citation>
    <scope>NUCLEOTIDE SEQUENCE</scope>
    <source>
        <strain evidence="2">U120</strain>
    </source>
</reference>
<dbReference type="RefSeq" id="WP_169199572.1">
    <property type="nucleotide sequence ID" value="NZ_WTVH02000001.1"/>
</dbReference>
<dbReference type="InterPro" id="IPR014914">
    <property type="entry name" value="RES_dom"/>
</dbReference>
<accession>A0ABX1N4Y5</accession>
<evidence type="ECO:0000313" key="2">
    <source>
        <dbReference type="EMBL" id="NMF94344.1"/>
    </source>
</evidence>
<dbReference type="Proteomes" id="UP000601990">
    <property type="component" value="Unassembled WGS sequence"/>
</dbReference>
<sequence>MAELVPLPPDAAALRTLPLEPEFWLRGRALYHIHELEHGASSFNPGKGKGRFHPIARLGGASIPTLYGGSTLVGALCETLFRLEPSAGYPGRAAVPKKRVLRHAYALLVPRRPLRLLRLGGDNLRQLALLRAQLLEPGPSHYGRTARWGEALHAAFADIDGLVWRSRQHDESDCVLFFGDRVRDGELGIDRQTSFETPAGWKMLLEAAARAGFVVAED</sequence>
<dbReference type="SMART" id="SM00953">
    <property type="entry name" value="RES"/>
    <property type="match status" value="1"/>
</dbReference>
<name>A0ABX1N4Y5_9RHOO</name>
<proteinExistence type="predicted"/>
<gene>
    <name evidence="2" type="ORF">GO608_13530</name>
</gene>
<dbReference type="EMBL" id="WTVH01000027">
    <property type="protein sequence ID" value="NMF94344.1"/>
    <property type="molecule type" value="Genomic_DNA"/>
</dbReference>
<keyword evidence="3" id="KW-1185">Reference proteome</keyword>
<organism evidence="2 3">
    <name type="scientific">Aromatoleum buckelii</name>
    <dbReference type="NCBI Taxonomy" id="200254"/>
    <lineage>
        <taxon>Bacteria</taxon>
        <taxon>Pseudomonadati</taxon>
        <taxon>Pseudomonadota</taxon>
        <taxon>Betaproteobacteria</taxon>
        <taxon>Rhodocyclales</taxon>
        <taxon>Rhodocyclaceae</taxon>
        <taxon>Aromatoleum</taxon>
    </lineage>
</organism>
<comment type="caution">
    <text evidence="2">The sequence shown here is derived from an EMBL/GenBank/DDBJ whole genome shotgun (WGS) entry which is preliminary data.</text>
</comment>
<evidence type="ECO:0000259" key="1">
    <source>
        <dbReference type="SMART" id="SM00953"/>
    </source>
</evidence>
<protein>
    <submittedName>
        <fullName evidence="2">RES domain-containing protein</fullName>
    </submittedName>
</protein>
<evidence type="ECO:0000313" key="3">
    <source>
        <dbReference type="Proteomes" id="UP000601990"/>
    </source>
</evidence>